<evidence type="ECO:0000256" key="4">
    <source>
        <dbReference type="ARBA" id="ARBA00022481"/>
    </source>
</evidence>
<dbReference type="InterPro" id="IPR004374">
    <property type="entry name" value="PrfB"/>
</dbReference>
<dbReference type="Pfam" id="PF00472">
    <property type="entry name" value="RF-1"/>
    <property type="match status" value="1"/>
</dbReference>
<evidence type="ECO:0000256" key="1">
    <source>
        <dbReference type="ARBA" id="ARBA00002613"/>
    </source>
</evidence>
<comment type="subcellular location">
    <subcellularLocation>
        <location evidence="6">Cytoplasm</location>
    </subcellularLocation>
</comment>
<reference evidence="9" key="1">
    <citation type="journal article" date="2019" name="Microbiology">
        <title>Complete Genome Sequence of an Uncultured Bacterium of the Candidate Phylum Bipolaricaulota.</title>
        <authorList>
            <person name="Kadnikov V.V."/>
            <person name="Mardanov A.V."/>
            <person name="Beletsky A.V."/>
            <person name="Frank Y.A."/>
            <person name="Karnachuk O.V."/>
            <person name="Ravin N.V."/>
        </authorList>
    </citation>
    <scope>NUCLEOTIDE SEQUENCE [LARGE SCALE GENOMIC DNA]</scope>
</reference>
<evidence type="ECO:0000256" key="3">
    <source>
        <dbReference type="ARBA" id="ARBA00019192"/>
    </source>
</evidence>
<dbReference type="Gene3D" id="3.30.70.1660">
    <property type="match status" value="1"/>
</dbReference>
<evidence type="ECO:0000256" key="2">
    <source>
        <dbReference type="ARBA" id="ARBA00010835"/>
    </source>
</evidence>
<protein>
    <recommendedName>
        <fullName evidence="3 6">Peptide chain release factor 2</fullName>
        <shortName evidence="6">RF-2</shortName>
    </recommendedName>
</protein>
<comment type="function">
    <text evidence="1 6">Peptide chain release factor 2 directs the termination of translation in response to the peptide chain termination codons UGA and UAA.</text>
</comment>
<dbReference type="InterPro" id="IPR045853">
    <property type="entry name" value="Pep_chain_release_fac_I_sf"/>
</dbReference>
<sequence>MSEFEEEREIYKETVKDLENFYKRFRDFELIMLFSGQHDKADAIVSLHAGAGGTEAQDWVEMLLRMYTRWAERSGYDVEILDYLAGDEAGTKSVTFLVKGMYAYGKLKCEEGVHRLIRISPFDSSGRRHTSFASVAVLPEISEEVEVKINPDEIRVDTYRSGGAGGQHVNKTDSAVRITHIPTGIVVQCQNERSQHSNRLSAMKILSAKLYELKQQELEDNLQKFKGEYKEIAWGSQIRTYTLHPFTLIKDHRNNVEIGNAQAVLDGDIDEFINAQLMSRNS</sequence>
<comment type="similarity">
    <text evidence="2 6">Belongs to the prokaryotic/mitochondrial release factor family.</text>
</comment>
<comment type="PTM">
    <text evidence="6">Methylated by PrmC. Methylation increases the termination efficiency of RF2.</text>
</comment>
<name>A0A6I6DE51_9FIRM</name>
<dbReference type="AlphaFoldDB" id="A0A6I6DE51"/>
<dbReference type="SMART" id="SM00937">
    <property type="entry name" value="PCRF"/>
    <property type="match status" value="1"/>
</dbReference>
<dbReference type="InterPro" id="IPR000352">
    <property type="entry name" value="Pep_chain_release_fac_I"/>
</dbReference>
<evidence type="ECO:0000256" key="5">
    <source>
        <dbReference type="ARBA" id="ARBA00022917"/>
    </source>
</evidence>
<evidence type="ECO:0000259" key="7">
    <source>
        <dbReference type="PROSITE" id="PS00745"/>
    </source>
</evidence>
<dbReference type="NCBIfam" id="TIGR00020">
    <property type="entry name" value="prfB"/>
    <property type="match status" value="1"/>
</dbReference>
<dbReference type="Proteomes" id="UP000426444">
    <property type="component" value="Chromosome"/>
</dbReference>
<feature type="modified residue" description="N5-methylglutamine" evidence="6">
    <location>
        <position position="167"/>
    </location>
</feature>
<keyword evidence="6" id="KW-0963">Cytoplasm</keyword>
<dbReference type="GO" id="GO:0016149">
    <property type="term" value="F:translation release factor activity, codon specific"/>
    <property type="evidence" value="ECO:0007669"/>
    <property type="project" value="UniProtKB-UniRule"/>
</dbReference>
<feature type="domain" description="Prokaryotic-type class I peptide chain release factors" evidence="7">
    <location>
        <begin position="160"/>
        <end position="176"/>
    </location>
</feature>
<dbReference type="FunFam" id="3.30.160.20:FF:000010">
    <property type="entry name" value="Peptide chain release factor 2"/>
    <property type="match status" value="1"/>
</dbReference>
<keyword evidence="9" id="KW-1185">Reference proteome</keyword>
<evidence type="ECO:0000313" key="8">
    <source>
        <dbReference type="EMBL" id="QGU00386.1"/>
    </source>
</evidence>
<dbReference type="KEGG" id="salq:SYNTR_1792"/>
<dbReference type="EMBL" id="CP046457">
    <property type="protein sequence ID" value="QGU00386.1"/>
    <property type="molecule type" value="Genomic_DNA"/>
</dbReference>
<evidence type="ECO:0000313" key="9">
    <source>
        <dbReference type="Proteomes" id="UP000426444"/>
    </source>
</evidence>
<dbReference type="PANTHER" id="PTHR43116:SF3">
    <property type="entry name" value="CLASS I PEPTIDE CHAIN RELEASE FACTOR"/>
    <property type="match status" value="1"/>
</dbReference>
<keyword evidence="4 6" id="KW-0488">Methylation</keyword>
<dbReference type="PANTHER" id="PTHR43116">
    <property type="entry name" value="PEPTIDE CHAIN RELEASE FACTOR 2"/>
    <property type="match status" value="1"/>
</dbReference>
<keyword evidence="5 6" id="KW-0648">Protein biosynthesis</keyword>
<dbReference type="Pfam" id="PF03462">
    <property type="entry name" value="PCRF"/>
    <property type="match status" value="1"/>
</dbReference>
<evidence type="ECO:0000256" key="6">
    <source>
        <dbReference type="HAMAP-Rule" id="MF_00094"/>
    </source>
</evidence>
<dbReference type="HAMAP" id="MF_00094">
    <property type="entry name" value="Rel_fac_2"/>
    <property type="match status" value="1"/>
</dbReference>
<proteinExistence type="inferred from homology"/>
<accession>A0A6I6DE51</accession>
<dbReference type="GO" id="GO:0005737">
    <property type="term" value="C:cytoplasm"/>
    <property type="evidence" value="ECO:0007669"/>
    <property type="project" value="UniProtKB-SubCell"/>
</dbReference>
<dbReference type="Gene3D" id="3.30.160.20">
    <property type="match status" value="1"/>
</dbReference>
<organism evidence="8 9">
    <name type="scientific">Candidatus Syntrophocurvum alkaliphilum</name>
    <dbReference type="NCBI Taxonomy" id="2293317"/>
    <lineage>
        <taxon>Bacteria</taxon>
        <taxon>Bacillati</taxon>
        <taxon>Bacillota</taxon>
        <taxon>Clostridia</taxon>
        <taxon>Eubacteriales</taxon>
        <taxon>Syntrophomonadaceae</taxon>
        <taxon>Candidatus Syntrophocurvum</taxon>
    </lineage>
</organism>
<dbReference type="SUPFAM" id="SSF75620">
    <property type="entry name" value="Release factor"/>
    <property type="match status" value="1"/>
</dbReference>
<gene>
    <name evidence="6" type="primary">prfB</name>
    <name evidence="8" type="ORF">SYNTR_1792</name>
</gene>
<dbReference type="PROSITE" id="PS00745">
    <property type="entry name" value="RF_PROK_I"/>
    <property type="match status" value="1"/>
</dbReference>
<dbReference type="InterPro" id="IPR005139">
    <property type="entry name" value="PCRF"/>
</dbReference>